<dbReference type="PROSITE" id="PS01175">
    <property type="entry name" value="RIBONUCLEASE_II"/>
    <property type="match status" value="1"/>
</dbReference>
<organism evidence="13 14">
    <name type="scientific">Kluyveromyces marxianus</name>
    <name type="common">Yeast</name>
    <name type="synonym">Candida kefyr</name>
    <dbReference type="NCBI Taxonomy" id="4911"/>
    <lineage>
        <taxon>Eukaryota</taxon>
        <taxon>Fungi</taxon>
        <taxon>Dikarya</taxon>
        <taxon>Ascomycota</taxon>
        <taxon>Saccharomycotina</taxon>
        <taxon>Saccharomycetes</taxon>
        <taxon>Saccharomycetales</taxon>
        <taxon>Saccharomycetaceae</taxon>
        <taxon>Kluyveromyces</taxon>
    </lineage>
</organism>
<dbReference type="InterPro" id="IPR050180">
    <property type="entry name" value="RNR_Ribonuclease"/>
</dbReference>
<evidence type="ECO:0000256" key="4">
    <source>
        <dbReference type="ARBA" id="ARBA00022722"/>
    </source>
</evidence>
<evidence type="ECO:0000259" key="12">
    <source>
        <dbReference type="PROSITE" id="PS50126"/>
    </source>
</evidence>
<feature type="domain" description="S1 motif" evidence="12">
    <location>
        <begin position="914"/>
        <end position="1010"/>
    </location>
</feature>
<sequence>MASTKPLVRKRISDGLAVTQKVFVRSRNGGAQKVVREHYLRRDIPCLSKVCDKCSEIIVPNAVGEFPKFVLSESPQELEDLGKHYVVVDANIILQSIDLLENPKCFFDVIVPQIVLDEVRNKSYPIYTRIRALCRDSEDDVKRFIVFHNEFSEYTYIDRNGTESINDRNDRAIRKTVEWYSSHLKEKDVSVVFVTNDRLNRQEALKSGLVAKSLSEYVDMLPNSEEIKDLIPNLAPVSGMSGKMLEDDAEGRSKSGSNEFCFPEYYSTSRIMGGLKNGSLYQGSIQISEYNFLEGTVSLPNFKKPVLILGQKNLNRAFNGDLVVVELLPESEWKAPSTVTIDSEHFNVNDNPDNDEDDDDSTGVLTGTQSASAMMSDKDRRLLAQSAIKAQQSNKIQPTARVVGITRRSWRQYVGQITPTSVDPQNSGTQNVFVILMDKCLPKIRIRTRLAKQLLNKRIVVSVDCWPENYRYPLGHFVRDLGEIESAEAETEALLLEHDVEYRPFSKKVLDCLPSEGHDWKAPADLSDPEAISKDPLLVKRKDFRDKLICSIDPPGCVDIDDALHAKQLPNGNWEVGVHIADVTHFVKPGTALDAEGASRGTSVYLVDKRIDMLPMLLGTDLCSLKPYVDRFAFSVIWELDNDANIVGVDFSKSVIRSREAFSYEKAQNRIDDKSQNDELTQGMRALLQLSKKLKQKRLDAGALNLASPEVKVHMDSETSDPNEVEIKKLLDTNSLVEEFMLLANISVARKIYEAFPQTAMLRRHAAPPSTNFELLNEMLQVRKGMSISLESSKALADSLDRCEDPNDPYLNTLIRIMSTRCMMAAQYFHAGAFSYADFRHYGLAVDIYTHFTSPIRRYCDVVAHRQLAAAIGYESLDLSHRDKQKMEMICRNINKRHRNAQFAGRASIEYYVGQVMRNNESTETGYVIKVFNNGIAVLVPKFGVEGLIRLENLTDDPQQVDFIEDKFTLKFVDKNGVSREVSVFDKVDVQVKSILDPTTSKRKAQLLLK</sequence>
<keyword evidence="5" id="KW-0378">Hydrolase</keyword>
<comment type="similarity">
    <text evidence="2 10">Belongs to the RNR ribonuclease family.</text>
</comment>
<dbReference type="InterPro" id="IPR033771">
    <property type="entry name" value="Rrp44_CSD1"/>
</dbReference>
<dbReference type="SUPFAM" id="SSF50249">
    <property type="entry name" value="Nucleic acid-binding proteins"/>
    <property type="match status" value="4"/>
</dbReference>
<dbReference type="CDD" id="cd09862">
    <property type="entry name" value="PIN_Rrp44-like"/>
    <property type="match status" value="1"/>
</dbReference>
<keyword evidence="14" id="KW-1185">Reference proteome</keyword>
<dbReference type="EMBL" id="CP015054">
    <property type="protein sequence ID" value="QGN13667.1"/>
    <property type="molecule type" value="Genomic_DNA"/>
</dbReference>
<evidence type="ECO:0000256" key="9">
    <source>
        <dbReference type="ARBA" id="ARBA00023242"/>
    </source>
</evidence>
<dbReference type="SMART" id="SM00955">
    <property type="entry name" value="RNB"/>
    <property type="match status" value="1"/>
</dbReference>
<dbReference type="SMART" id="SM00670">
    <property type="entry name" value="PINc"/>
    <property type="match status" value="1"/>
</dbReference>
<dbReference type="InterPro" id="IPR002716">
    <property type="entry name" value="PIN_dom"/>
</dbReference>
<evidence type="ECO:0000256" key="1">
    <source>
        <dbReference type="ARBA" id="ARBA00004123"/>
    </source>
</evidence>
<keyword evidence="3" id="KW-0698">rRNA processing</keyword>
<dbReference type="Pfam" id="PF17215">
    <property type="entry name" value="Rrp44_S1"/>
    <property type="match status" value="1"/>
</dbReference>
<keyword evidence="4" id="KW-0540">Nuclease</keyword>
<evidence type="ECO:0000256" key="3">
    <source>
        <dbReference type="ARBA" id="ARBA00022552"/>
    </source>
</evidence>
<evidence type="ECO:0000256" key="10">
    <source>
        <dbReference type="RuleBase" id="RU003901"/>
    </source>
</evidence>
<comment type="subcellular location">
    <subcellularLocation>
        <location evidence="1">Nucleus</location>
    </subcellularLocation>
</comment>
<dbReference type="Gene3D" id="2.40.50.140">
    <property type="entry name" value="Nucleic acid-binding proteins"/>
    <property type="match status" value="1"/>
</dbReference>
<dbReference type="PANTHER" id="PTHR23355">
    <property type="entry name" value="RIBONUCLEASE"/>
    <property type="match status" value="1"/>
</dbReference>
<evidence type="ECO:0000313" key="13">
    <source>
        <dbReference type="EMBL" id="QGN13667.1"/>
    </source>
</evidence>
<dbReference type="Pfam" id="PF13638">
    <property type="entry name" value="PIN_4"/>
    <property type="match status" value="1"/>
</dbReference>
<dbReference type="InterPro" id="IPR022966">
    <property type="entry name" value="RNase_II/R_CS"/>
</dbReference>
<protein>
    <submittedName>
        <fullName evidence="13">Exosome complex exonuclease DIS3</fullName>
    </submittedName>
</protein>
<dbReference type="InterPro" id="IPR003029">
    <property type="entry name" value="S1_domain"/>
</dbReference>
<keyword evidence="6" id="KW-0271">Exosome</keyword>
<keyword evidence="9" id="KW-0539">Nucleus</keyword>
<evidence type="ECO:0000313" key="14">
    <source>
        <dbReference type="Proteomes" id="UP000422736"/>
    </source>
</evidence>
<name>A0ABX6EP39_KLUMA</name>
<dbReference type="Gene3D" id="2.40.50.700">
    <property type="match status" value="1"/>
</dbReference>
<dbReference type="Pfam" id="PF17216">
    <property type="entry name" value="Rrp44_CSD1"/>
    <property type="match status" value="1"/>
</dbReference>
<dbReference type="InterPro" id="IPR041505">
    <property type="entry name" value="Dis3_CSD2"/>
</dbReference>
<accession>A0ABX6EP39</accession>
<proteinExistence type="inferred from homology"/>
<dbReference type="InterPro" id="IPR001900">
    <property type="entry name" value="RNase_II/R"/>
</dbReference>
<dbReference type="PANTHER" id="PTHR23355:SF35">
    <property type="entry name" value="EXOSOME COMPLEX EXONUCLEASE RRP44"/>
    <property type="match status" value="1"/>
</dbReference>
<dbReference type="SUPFAM" id="SSF88723">
    <property type="entry name" value="PIN domain-like"/>
    <property type="match status" value="1"/>
</dbReference>
<feature type="compositionally biased region" description="Acidic residues" evidence="11">
    <location>
        <begin position="352"/>
        <end position="361"/>
    </location>
</feature>
<evidence type="ECO:0000256" key="7">
    <source>
        <dbReference type="ARBA" id="ARBA00022839"/>
    </source>
</evidence>
<dbReference type="Pfam" id="PF17849">
    <property type="entry name" value="OB_Dis3"/>
    <property type="match status" value="1"/>
</dbReference>
<dbReference type="InterPro" id="IPR033770">
    <property type="entry name" value="RRP44_S1"/>
</dbReference>
<dbReference type="Proteomes" id="UP000422736">
    <property type="component" value="Chromosome 1"/>
</dbReference>
<evidence type="ECO:0000256" key="5">
    <source>
        <dbReference type="ARBA" id="ARBA00022801"/>
    </source>
</evidence>
<dbReference type="Gene3D" id="2.40.50.690">
    <property type="match status" value="1"/>
</dbReference>
<evidence type="ECO:0000256" key="6">
    <source>
        <dbReference type="ARBA" id="ARBA00022835"/>
    </source>
</evidence>
<dbReference type="InterPro" id="IPR029060">
    <property type="entry name" value="PIN-like_dom_sf"/>
</dbReference>
<evidence type="ECO:0000256" key="11">
    <source>
        <dbReference type="SAM" id="MobiDB-lite"/>
    </source>
</evidence>
<evidence type="ECO:0000256" key="8">
    <source>
        <dbReference type="ARBA" id="ARBA00022884"/>
    </source>
</evidence>
<dbReference type="InterPro" id="IPR012340">
    <property type="entry name" value="NA-bd_OB-fold"/>
</dbReference>
<dbReference type="PROSITE" id="PS50126">
    <property type="entry name" value="S1"/>
    <property type="match status" value="1"/>
</dbReference>
<keyword evidence="8" id="KW-0694">RNA-binding</keyword>
<dbReference type="GO" id="GO:0004527">
    <property type="term" value="F:exonuclease activity"/>
    <property type="evidence" value="ECO:0007669"/>
    <property type="project" value="UniProtKB-KW"/>
</dbReference>
<reference evidence="13 14" key="1">
    <citation type="submission" date="2016-03" db="EMBL/GenBank/DDBJ databases">
        <title>How can Kluyveromyces marxianus grow so fast - potential evolutionary course in Saccharomyces Complex revealed by comparative genomics.</title>
        <authorList>
            <person name="Mo W."/>
            <person name="Lu W."/>
            <person name="Yang X."/>
            <person name="Qi J."/>
            <person name="Lv H."/>
        </authorList>
    </citation>
    <scope>NUCLEOTIDE SEQUENCE [LARGE SCALE GENOMIC DNA]</scope>
    <source>
        <strain evidence="13 14">FIM1</strain>
    </source>
</reference>
<dbReference type="Gene3D" id="3.40.50.1010">
    <property type="entry name" value="5'-nuclease"/>
    <property type="match status" value="1"/>
</dbReference>
<gene>
    <name evidence="13" type="primary">DIS3</name>
    <name evidence="13" type="ORF">FIM1_310</name>
</gene>
<dbReference type="Pfam" id="PF00773">
    <property type="entry name" value="RNB"/>
    <property type="match status" value="1"/>
</dbReference>
<keyword evidence="7 13" id="KW-0269">Exonuclease</keyword>
<feature type="region of interest" description="Disordered" evidence="11">
    <location>
        <begin position="343"/>
        <end position="371"/>
    </location>
</feature>
<evidence type="ECO:0000256" key="2">
    <source>
        <dbReference type="ARBA" id="ARBA00005785"/>
    </source>
</evidence>